<dbReference type="OrthoDB" id="4822at2157"/>
<dbReference type="AlphaFoldDB" id="A0A2U9IWI3"/>
<organism evidence="2 3">
    <name type="scientific">Metallosphaera hakonensis JCM 8857 = DSM 7519</name>
    <dbReference type="NCBI Taxonomy" id="1293036"/>
    <lineage>
        <taxon>Archaea</taxon>
        <taxon>Thermoproteota</taxon>
        <taxon>Thermoprotei</taxon>
        <taxon>Sulfolobales</taxon>
        <taxon>Sulfolobaceae</taxon>
        <taxon>Metallosphaera</taxon>
    </lineage>
</organism>
<evidence type="ECO:0000313" key="3">
    <source>
        <dbReference type="Proteomes" id="UP000247586"/>
    </source>
</evidence>
<keyword evidence="1" id="KW-0472">Membrane</keyword>
<proteinExistence type="predicted"/>
<keyword evidence="1" id="KW-1133">Transmembrane helix</keyword>
<protein>
    <recommendedName>
        <fullName evidence="4">Signal peptidase I</fullName>
    </recommendedName>
</protein>
<dbReference type="Proteomes" id="UP000247586">
    <property type="component" value="Chromosome"/>
</dbReference>
<reference evidence="3" key="3">
    <citation type="submission" date="2020-03" db="EMBL/GenBank/DDBJ databases">
        <title>Sequencing and Assembly of Multiple Reported Metal-Biooxidizing Members of the Extremely Thermoacidophilic Archaeal Family Sulfolobaceae.</title>
        <authorList>
            <person name="Counts J.A."/>
            <person name="Kelly R.M."/>
        </authorList>
    </citation>
    <scope>NUCLEOTIDE SEQUENCE [LARGE SCALE GENOMIC DNA]</scope>
    <source>
        <strain evidence="3">HO1-1</strain>
    </source>
</reference>
<feature type="transmembrane region" description="Helical" evidence="1">
    <location>
        <begin position="20"/>
        <end position="40"/>
    </location>
</feature>
<keyword evidence="1" id="KW-0812">Transmembrane</keyword>
<keyword evidence="3" id="KW-1185">Reference proteome</keyword>
<dbReference type="RefSeq" id="WP_110369643.1">
    <property type="nucleotide sequence ID" value="NZ_CP029287.2"/>
</dbReference>
<dbReference type="GeneID" id="36836186"/>
<feature type="transmembrane region" description="Helical" evidence="1">
    <location>
        <begin position="199"/>
        <end position="220"/>
    </location>
</feature>
<dbReference type="SUPFAM" id="SSF51306">
    <property type="entry name" value="LexA/Signal peptidase"/>
    <property type="match status" value="1"/>
</dbReference>
<gene>
    <name evidence="2" type="ORF">DFR87_12545</name>
</gene>
<evidence type="ECO:0000256" key="1">
    <source>
        <dbReference type="SAM" id="Phobius"/>
    </source>
</evidence>
<name>A0A2U9IWI3_9CREN</name>
<reference evidence="3" key="2">
    <citation type="submission" date="2020-03" db="EMBL/GenBank/DDBJ databases">
        <title>Complete Genome Sequences of Extremely Thermoacidophilic, Metal-Mobilizing Type-Strain Members of the Archaeal Family Sulfolobaceae: Acidianus brierleyi DSM-1651T, Acidianus sulfidivorans DSM-18786T, Metallosphaera hakonensis DSM-7519T, and Metallosphaera prunae DSM-10039T.</title>
        <authorList>
            <person name="Counts J.A."/>
            <person name="Kelly R.M."/>
        </authorList>
    </citation>
    <scope>NUCLEOTIDE SEQUENCE [LARGE SCALE GENOMIC DNA]</scope>
    <source>
        <strain evidence="3">HO1-1</strain>
    </source>
</reference>
<evidence type="ECO:0000313" key="2">
    <source>
        <dbReference type="EMBL" id="AWS00365.1"/>
    </source>
</evidence>
<dbReference type="InterPro" id="IPR036286">
    <property type="entry name" value="LexA/Signal_pep-like_sf"/>
</dbReference>
<dbReference type="CDD" id="cd06462">
    <property type="entry name" value="Peptidase_S24_S26"/>
    <property type="match status" value="1"/>
</dbReference>
<feature type="transmembrane region" description="Helical" evidence="1">
    <location>
        <begin position="162"/>
        <end position="179"/>
    </location>
</feature>
<evidence type="ECO:0008006" key="4">
    <source>
        <dbReference type="Google" id="ProtNLM"/>
    </source>
</evidence>
<accession>A0A2U9IWI3</accession>
<reference evidence="2 3" key="1">
    <citation type="submission" date="2018-05" db="EMBL/GenBank/DDBJ databases">
        <title>Complete Genome Sequences of Extremely Thermoacidophilic, Metal-Mobilizing Type-Strain Members of the Archaeal Family Sulfolobaceae: Acidianus brierleyi DSM-1651T, Acidianus sulfidivorans DSM-18786T, Metallosphaera hakonensis DSM-7519T, and Metallosphaera prunae DSM-10039T.</title>
        <authorList>
            <person name="Counts J.A."/>
            <person name="Kelly R.M."/>
        </authorList>
    </citation>
    <scope>NUCLEOTIDE SEQUENCE [LARGE SCALE GENOMIC DNA]</scope>
    <source>
        <strain evidence="2 3">HO1-1</strain>
    </source>
</reference>
<feature type="transmembrane region" description="Helical" evidence="1">
    <location>
        <begin position="134"/>
        <end position="156"/>
    </location>
</feature>
<dbReference type="EMBL" id="CP029287">
    <property type="protein sequence ID" value="AWS00365.1"/>
    <property type="molecule type" value="Genomic_DNA"/>
</dbReference>
<sequence length="370" mass="40231">MDNPLLLAVWEYVKPVLNVLFKLLLIIILVFSIAVVSANLDGRPLFVAFTNGYSMYPFLKPGELVLIVPEPLAGKIDVGNIVVFHDPDYGKIPGYPPYIIHQVVNITKGGLITKGINDNYVDQLYMPPVTNGQIYGKLLVVDGNPVVVPGIGSLVYYLENDSLEGVMVLTVIGVAFLVLDSSLDRRKRRREINISTRGVMIGIGIIIVSFTVISSLAMSFSATFSYFAASGPVEVAGGAINTPSINLGVLTPGKTGTYVINVSNKIMLPEYVEISSVRSSSTAYYNVTPTSAILMPSQTLHLKFTAINNGSKGLNLVVVKAFVIPTLFPLTALEAQFSNFPLALLLISALLSTLPFILFIYLLRLKKDDW</sequence>
<dbReference type="STRING" id="1293036.GCA_001315825_02724"/>
<dbReference type="KEGG" id="mhk:DFR87_12545"/>
<feature type="transmembrane region" description="Helical" evidence="1">
    <location>
        <begin position="340"/>
        <end position="363"/>
    </location>
</feature>